<feature type="transmembrane region" description="Helical" evidence="1">
    <location>
        <begin position="6"/>
        <end position="25"/>
    </location>
</feature>
<sequence length="98" mass="10642">MDISFLNAYFIPLVMAACLVIGYCIKHISWLYRISNEYIPAILALCGALLAVADAGSASLEIIIKGAVTGLASTGLYEAFSQLINKHSERKDCDETKK</sequence>
<keyword evidence="1" id="KW-1133">Transmembrane helix</keyword>
<evidence type="ECO:0000313" key="2">
    <source>
        <dbReference type="EMBL" id="MCB7389257.1"/>
    </source>
</evidence>
<protein>
    <submittedName>
        <fullName evidence="2">Phage holin family protein</fullName>
    </submittedName>
</protein>
<dbReference type="Pfam" id="PF16079">
    <property type="entry name" value="Phage_holin_5_2"/>
    <property type="match status" value="1"/>
</dbReference>
<keyword evidence="3" id="KW-1185">Reference proteome</keyword>
<dbReference type="EMBL" id="JAJCIS010000021">
    <property type="protein sequence ID" value="MCB7389257.1"/>
    <property type="molecule type" value="Genomic_DNA"/>
</dbReference>
<keyword evidence="1" id="KW-0812">Transmembrane</keyword>
<name>A0ABS8DLC6_9FIRM</name>
<gene>
    <name evidence="2" type="ORF">LIZ65_18400</name>
</gene>
<keyword evidence="1" id="KW-0472">Membrane</keyword>
<dbReference type="RefSeq" id="WP_066735848.1">
    <property type="nucleotide sequence ID" value="NZ_JAJCIQ010000020.1"/>
</dbReference>
<evidence type="ECO:0000313" key="3">
    <source>
        <dbReference type="Proteomes" id="UP001299546"/>
    </source>
</evidence>
<dbReference type="InterPro" id="IPR032111">
    <property type="entry name" value="Clostridium_phage_holin"/>
</dbReference>
<organism evidence="2 3">
    <name type="scientific">Bariatricus massiliensis</name>
    <dbReference type="NCBI Taxonomy" id="1745713"/>
    <lineage>
        <taxon>Bacteria</taxon>
        <taxon>Bacillati</taxon>
        <taxon>Bacillota</taxon>
        <taxon>Clostridia</taxon>
        <taxon>Lachnospirales</taxon>
        <taxon>Lachnospiraceae</taxon>
        <taxon>Bariatricus</taxon>
    </lineage>
</organism>
<comment type="caution">
    <text evidence="2">The sequence shown here is derived from an EMBL/GenBank/DDBJ whole genome shotgun (WGS) entry which is preliminary data.</text>
</comment>
<accession>A0ABS8DLC6</accession>
<feature type="transmembrane region" description="Helical" evidence="1">
    <location>
        <begin position="37"/>
        <end position="56"/>
    </location>
</feature>
<reference evidence="2 3" key="1">
    <citation type="submission" date="2021-10" db="EMBL/GenBank/DDBJ databases">
        <title>Collection of gut derived symbiotic bacterial strains cultured from healthy donors.</title>
        <authorList>
            <person name="Lin H."/>
            <person name="Littmann E."/>
            <person name="Kohout C."/>
            <person name="Pamer E.G."/>
        </authorList>
    </citation>
    <scope>NUCLEOTIDE SEQUENCE [LARGE SCALE GENOMIC DNA]</scope>
    <source>
        <strain evidence="2 3">DFI.1.165</strain>
    </source>
</reference>
<proteinExistence type="predicted"/>
<dbReference type="Proteomes" id="UP001299546">
    <property type="component" value="Unassembled WGS sequence"/>
</dbReference>
<evidence type="ECO:0000256" key="1">
    <source>
        <dbReference type="SAM" id="Phobius"/>
    </source>
</evidence>